<evidence type="ECO:0000313" key="4">
    <source>
        <dbReference type="Proteomes" id="UP001056384"/>
    </source>
</evidence>
<dbReference type="OrthoDB" id="277832at2759"/>
<evidence type="ECO:0000313" key="3">
    <source>
        <dbReference type="EMBL" id="USW47733.1"/>
    </source>
</evidence>
<evidence type="ECO:0000259" key="2">
    <source>
        <dbReference type="Pfam" id="PF10469"/>
    </source>
</evidence>
<organism evidence="3 4">
    <name type="scientific">Septoria linicola</name>
    <dbReference type="NCBI Taxonomy" id="215465"/>
    <lineage>
        <taxon>Eukaryota</taxon>
        <taxon>Fungi</taxon>
        <taxon>Dikarya</taxon>
        <taxon>Ascomycota</taxon>
        <taxon>Pezizomycotina</taxon>
        <taxon>Dothideomycetes</taxon>
        <taxon>Dothideomycetidae</taxon>
        <taxon>Mycosphaerellales</taxon>
        <taxon>Mycosphaerellaceae</taxon>
        <taxon>Septoria</taxon>
    </lineage>
</organism>
<accession>A0A9Q9EFY2</accession>
<dbReference type="Gene3D" id="3.90.1140.10">
    <property type="entry name" value="Cyclic phosphodiesterase"/>
    <property type="match status" value="1"/>
</dbReference>
<dbReference type="PANTHER" id="PTHR13360:SF1">
    <property type="entry name" value="ACTIVATING SIGNAL COINTEGRATOR 1 COMPLEX SUBUNIT 1"/>
    <property type="match status" value="1"/>
</dbReference>
<feature type="region of interest" description="Disordered" evidence="1">
    <location>
        <begin position="190"/>
        <end position="212"/>
    </location>
</feature>
<dbReference type="GO" id="GO:0005634">
    <property type="term" value="C:nucleus"/>
    <property type="evidence" value="ECO:0007669"/>
    <property type="project" value="TreeGrafter"/>
</dbReference>
<dbReference type="InterPro" id="IPR019510">
    <property type="entry name" value="AKAP7-like_phosphoesterase"/>
</dbReference>
<keyword evidence="4" id="KW-1185">Reference proteome</keyword>
<dbReference type="InterPro" id="IPR009210">
    <property type="entry name" value="ASCC1"/>
</dbReference>
<name>A0A9Q9EFY2_9PEZI</name>
<dbReference type="AlphaFoldDB" id="A0A9Q9EFY2"/>
<dbReference type="PANTHER" id="PTHR13360">
    <property type="entry name" value="ACTIVATING SIGNAL COINTEGRATOR 1 COMPLEX SUBUNIT 1"/>
    <property type="match status" value="1"/>
</dbReference>
<proteinExistence type="predicted"/>
<dbReference type="GO" id="GO:0006355">
    <property type="term" value="P:regulation of DNA-templated transcription"/>
    <property type="evidence" value="ECO:0007669"/>
    <property type="project" value="TreeGrafter"/>
</dbReference>
<feature type="compositionally biased region" description="Polar residues" evidence="1">
    <location>
        <begin position="190"/>
        <end position="199"/>
    </location>
</feature>
<reference evidence="3" key="1">
    <citation type="submission" date="2022-06" db="EMBL/GenBank/DDBJ databases">
        <title>Complete genome sequences of two strains of the flax pathogen Septoria linicola.</title>
        <authorList>
            <person name="Lapalu N."/>
            <person name="Simon A."/>
            <person name="Demenou B."/>
            <person name="Paumier D."/>
            <person name="Guillot M.-P."/>
            <person name="Gout L."/>
            <person name="Valade R."/>
        </authorList>
    </citation>
    <scope>NUCLEOTIDE SEQUENCE</scope>
    <source>
        <strain evidence="3">SE15195</strain>
    </source>
</reference>
<sequence length="273" mass="29991">MASKKPPLTHFLCLPLITEDSRPKLEKALEAFKEDVCLGHSNDTDHQALIHPKAIRPVGTLHFTLGVMSLKEDQLSRAIDHLKKLDLVSLINSGDPDAALSPTSTTLSTGLRGLESMHAPEKTSILYVAPSDAQNRLHPFCLALQKTFKEEGFLIEDDRELKLHATVVNTIYAKGRKKPPSKAVTILSNGQVVSQTSNEPSEDRSAGHGPNANAPLKFDARKILEQYCDHTWVDSVRLDRIAICEMGAKEITNNEGEIVDERYTEVASVGLPA</sequence>
<evidence type="ECO:0000256" key="1">
    <source>
        <dbReference type="SAM" id="MobiDB-lite"/>
    </source>
</evidence>
<feature type="domain" description="A-kinase anchor protein 7-like phosphoesterase" evidence="2">
    <location>
        <begin position="9"/>
        <end position="250"/>
    </location>
</feature>
<dbReference type="GO" id="GO:0006307">
    <property type="term" value="P:DNA alkylation repair"/>
    <property type="evidence" value="ECO:0007669"/>
    <property type="project" value="InterPro"/>
</dbReference>
<gene>
    <name evidence="3" type="ORF">Slin15195_G010520</name>
</gene>
<protein>
    <recommendedName>
        <fullName evidence="2">A-kinase anchor protein 7-like phosphoesterase domain-containing protein</fullName>
    </recommendedName>
</protein>
<dbReference type="Pfam" id="PF10469">
    <property type="entry name" value="AKAP7_NLS"/>
    <property type="match status" value="1"/>
</dbReference>
<dbReference type="Proteomes" id="UP001056384">
    <property type="component" value="Chromosome 1"/>
</dbReference>
<dbReference type="EMBL" id="CP099418">
    <property type="protein sequence ID" value="USW47733.1"/>
    <property type="molecule type" value="Genomic_DNA"/>
</dbReference>